<comment type="similarity">
    <text evidence="2 7">Belongs to the ExbD/TolR family.</text>
</comment>
<keyword evidence="6 8" id="KW-0472">Membrane</keyword>
<evidence type="ECO:0000313" key="9">
    <source>
        <dbReference type="EMBL" id="WXA92863.1"/>
    </source>
</evidence>
<dbReference type="EMBL" id="CP089982">
    <property type="protein sequence ID" value="WXA92863.1"/>
    <property type="molecule type" value="Genomic_DNA"/>
</dbReference>
<keyword evidence="7" id="KW-0813">Transport</keyword>
<dbReference type="Proteomes" id="UP001379533">
    <property type="component" value="Chromosome"/>
</dbReference>
<keyword evidence="10" id="KW-1185">Reference proteome</keyword>
<comment type="subcellular location">
    <subcellularLocation>
        <location evidence="1">Cell membrane</location>
        <topology evidence="1">Single-pass membrane protein</topology>
    </subcellularLocation>
    <subcellularLocation>
        <location evidence="7">Cell membrane</location>
        <topology evidence="7">Single-pass type II membrane protein</topology>
    </subcellularLocation>
</comment>
<accession>A0ABZ2K2B3</accession>
<evidence type="ECO:0000313" key="10">
    <source>
        <dbReference type="Proteomes" id="UP001379533"/>
    </source>
</evidence>
<keyword evidence="4 7" id="KW-0812">Transmembrane</keyword>
<evidence type="ECO:0000256" key="5">
    <source>
        <dbReference type="ARBA" id="ARBA00022989"/>
    </source>
</evidence>
<evidence type="ECO:0000256" key="8">
    <source>
        <dbReference type="SAM" id="Phobius"/>
    </source>
</evidence>
<keyword evidence="7" id="KW-0653">Protein transport</keyword>
<sequence>MAGLDLGHRGGVRRNVIVDIEPIPMIDLMMVMISFLLITAVWSHMARMDVAANVPAPGDPMTTPVAEKVLHLEIKDDLFILSWRHEKKVITRTEISRRFAPT</sequence>
<keyword evidence="5 8" id="KW-1133">Transmembrane helix</keyword>
<dbReference type="RefSeq" id="WP_394843462.1">
    <property type="nucleotide sequence ID" value="NZ_CP089982.1"/>
</dbReference>
<dbReference type="InterPro" id="IPR003400">
    <property type="entry name" value="ExbD"/>
</dbReference>
<evidence type="ECO:0000256" key="4">
    <source>
        <dbReference type="ARBA" id="ARBA00022692"/>
    </source>
</evidence>
<gene>
    <name evidence="9" type="ORF">LZC95_41245</name>
</gene>
<keyword evidence="3" id="KW-1003">Cell membrane</keyword>
<reference evidence="9 10" key="1">
    <citation type="submission" date="2021-12" db="EMBL/GenBank/DDBJ databases">
        <title>Discovery of the Pendulisporaceae a myxobacterial family with distinct sporulation behavior and unique specialized metabolism.</title>
        <authorList>
            <person name="Garcia R."/>
            <person name="Popoff A."/>
            <person name="Bader C.D."/>
            <person name="Loehr J."/>
            <person name="Walesch S."/>
            <person name="Walt C."/>
            <person name="Boldt J."/>
            <person name="Bunk B."/>
            <person name="Haeckl F.J.F.P.J."/>
            <person name="Gunesch A.P."/>
            <person name="Birkelbach J."/>
            <person name="Nuebel U."/>
            <person name="Pietschmann T."/>
            <person name="Bach T."/>
            <person name="Mueller R."/>
        </authorList>
    </citation>
    <scope>NUCLEOTIDE SEQUENCE [LARGE SCALE GENOMIC DNA]</scope>
    <source>
        <strain evidence="9 10">MSr12523</strain>
    </source>
</reference>
<feature type="transmembrane region" description="Helical" evidence="8">
    <location>
        <begin position="23"/>
        <end position="42"/>
    </location>
</feature>
<organism evidence="9 10">
    <name type="scientific">Pendulispora brunnea</name>
    <dbReference type="NCBI Taxonomy" id="2905690"/>
    <lineage>
        <taxon>Bacteria</taxon>
        <taxon>Pseudomonadati</taxon>
        <taxon>Myxococcota</taxon>
        <taxon>Myxococcia</taxon>
        <taxon>Myxococcales</taxon>
        <taxon>Sorangiineae</taxon>
        <taxon>Pendulisporaceae</taxon>
        <taxon>Pendulispora</taxon>
    </lineage>
</organism>
<evidence type="ECO:0000256" key="7">
    <source>
        <dbReference type="RuleBase" id="RU003879"/>
    </source>
</evidence>
<dbReference type="Pfam" id="PF02472">
    <property type="entry name" value="ExbD"/>
    <property type="match status" value="1"/>
</dbReference>
<evidence type="ECO:0000256" key="3">
    <source>
        <dbReference type="ARBA" id="ARBA00022475"/>
    </source>
</evidence>
<protein>
    <submittedName>
        <fullName evidence="9">Biopolymer transporter ExbD</fullName>
    </submittedName>
</protein>
<evidence type="ECO:0000256" key="1">
    <source>
        <dbReference type="ARBA" id="ARBA00004162"/>
    </source>
</evidence>
<evidence type="ECO:0000256" key="2">
    <source>
        <dbReference type="ARBA" id="ARBA00005811"/>
    </source>
</evidence>
<proteinExistence type="inferred from homology"/>
<evidence type="ECO:0000256" key="6">
    <source>
        <dbReference type="ARBA" id="ARBA00023136"/>
    </source>
</evidence>
<name>A0ABZ2K2B3_9BACT</name>